<organism evidence="1 2">
    <name type="scientific">Nepenthes gracilis</name>
    <name type="common">Slender pitcher plant</name>
    <dbReference type="NCBI Taxonomy" id="150966"/>
    <lineage>
        <taxon>Eukaryota</taxon>
        <taxon>Viridiplantae</taxon>
        <taxon>Streptophyta</taxon>
        <taxon>Embryophyta</taxon>
        <taxon>Tracheophyta</taxon>
        <taxon>Spermatophyta</taxon>
        <taxon>Magnoliopsida</taxon>
        <taxon>eudicotyledons</taxon>
        <taxon>Gunneridae</taxon>
        <taxon>Pentapetalae</taxon>
        <taxon>Caryophyllales</taxon>
        <taxon>Nepenthaceae</taxon>
        <taxon>Nepenthes</taxon>
    </lineage>
</organism>
<dbReference type="AlphaFoldDB" id="A0AAD3Y3L9"/>
<sequence length="242" mass="25994">MESGCQVTMPPIDVYGNSRKFPCSVAEEALPQPESLPTSIAALNAEPLAGAVIETPALPFDDSQALSRPNSPLPDLPLGEAADSQFFCSSVRCWSWLSCKDVEIYLLLGKFSWSGDGDLVQLPSILLVDSTADGRMLLMVVSCLVSGKLINAAALVCWQHIGAGCSRLLPGGGLVLDVNGSCCWSFEERKFAVRPEAEALFGTALDCSDELLNYFLVPLVPVMEAQLLDKQCSVSYSGLYEH</sequence>
<dbReference type="EMBL" id="BSYO01000034">
    <property type="protein sequence ID" value="GMH28257.1"/>
    <property type="molecule type" value="Genomic_DNA"/>
</dbReference>
<name>A0AAD3Y3L9_NEPGR</name>
<reference evidence="1" key="1">
    <citation type="submission" date="2023-05" db="EMBL/GenBank/DDBJ databases">
        <title>Nepenthes gracilis genome sequencing.</title>
        <authorList>
            <person name="Fukushima K."/>
        </authorList>
    </citation>
    <scope>NUCLEOTIDE SEQUENCE</scope>
    <source>
        <strain evidence="1">SING2019-196</strain>
    </source>
</reference>
<protein>
    <submittedName>
        <fullName evidence="1">Uncharacterized protein</fullName>
    </submittedName>
</protein>
<accession>A0AAD3Y3L9</accession>
<comment type="caution">
    <text evidence="1">The sequence shown here is derived from an EMBL/GenBank/DDBJ whole genome shotgun (WGS) entry which is preliminary data.</text>
</comment>
<proteinExistence type="predicted"/>
<keyword evidence="2" id="KW-1185">Reference proteome</keyword>
<evidence type="ECO:0000313" key="2">
    <source>
        <dbReference type="Proteomes" id="UP001279734"/>
    </source>
</evidence>
<gene>
    <name evidence="1" type="ORF">Nepgr_030100</name>
</gene>
<evidence type="ECO:0000313" key="1">
    <source>
        <dbReference type="EMBL" id="GMH28257.1"/>
    </source>
</evidence>
<dbReference type="Proteomes" id="UP001279734">
    <property type="component" value="Unassembled WGS sequence"/>
</dbReference>